<dbReference type="InterPro" id="IPR002155">
    <property type="entry name" value="Thiolase"/>
</dbReference>
<proteinExistence type="inferred from homology"/>
<dbReference type="Pfam" id="PF02803">
    <property type="entry name" value="Thiolase_C"/>
    <property type="match status" value="1"/>
</dbReference>
<keyword evidence="10" id="KW-1185">Reference proteome</keyword>
<evidence type="ECO:0000256" key="6">
    <source>
        <dbReference type="RuleBase" id="RU003557"/>
    </source>
</evidence>
<dbReference type="PROSITE" id="PS00099">
    <property type="entry name" value="THIOLASE_3"/>
    <property type="match status" value="1"/>
</dbReference>
<name>A0ABP7N3V0_9MICO</name>
<evidence type="ECO:0000313" key="10">
    <source>
        <dbReference type="Proteomes" id="UP001501591"/>
    </source>
</evidence>
<dbReference type="InterPro" id="IPR016039">
    <property type="entry name" value="Thiolase-like"/>
</dbReference>
<dbReference type="InterPro" id="IPR020613">
    <property type="entry name" value="Thiolase_CS"/>
</dbReference>
<evidence type="ECO:0000256" key="2">
    <source>
        <dbReference type="ARBA" id="ARBA00012705"/>
    </source>
</evidence>
<dbReference type="NCBIfam" id="TIGR01930">
    <property type="entry name" value="AcCoA-C-Actrans"/>
    <property type="match status" value="1"/>
</dbReference>
<dbReference type="SUPFAM" id="SSF53901">
    <property type="entry name" value="Thiolase-like"/>
    <property type="match status" value="2"/>
</dbReference>
<protein>
    <recommendedName>
        <fullName evidence="5">Probable acetyl-CoA acetyltransferase</fullName>
        <ecNumber evidence="2">2.3.1.9</ecNumber>
    </recommendedName>
</protein>
<dbReference type="InterPro" id="IPR020617">
    <property type="entry name" value="Thiolase_C"/>
</dbReference>
<evidence type="ECO:0000259" key="8">
    <source>
        <dbReference type="Pfam" id="PF02803"/>
    </source>
</evidence>
<dbReference type="RefSeq" id="WP_344818568.1">
    <property type="nucleotide sequence ID" value="NZ_BAABCP010000001.1"/>
</dbReference>
<dbReference type="Gene3D" id="3.40.47.10">
    <property type="match status" value="1"/>
</dbReference>
<evidence type="ECO:0000256" key="5">
    <source>
        <dbReference type="ARBA" id="ARBA00040529"/>
    </source>
</evidence>
<dbReference type="CDD" id="cd00751">
    <property type="entry name" value="thiolase"/>
    <property type="match status" value="1"/>
</dbReference>
<dbReference type="PANTHER" id="PTHR18919:SF107">
    <property type="entry name" value="ACETYL-COA ACETYLTRANSFERASE, CYTOSOLIC"/>
    <property type="match status" value="1"/>
</dbReference>
<dbReference type="PIRSF" id="PIRSF000429">
    <property type="entry name" value="Ac-CoA_Ac_transf"/>
    <property type="match status" value="1"/>
</dbReference>
<dbReference type="Pfam" id="PF00108">
    <property type="entry name" value="Thiolase_N"/>
    <property type="match status" value="1"/>
</dbReference>
<evidence type="ECO:0000259" key="7">
    <source>
        <dbReference type="Pfam" id="PF00108"/>
    </source>
</evidence>
<dbReference type="InterPro" id="IPR020616">
    <property type="entry name" value="Thiolase_N"/>
</dbReference>
<dbReference type="PROSITE" id="PS00737">
    <property type="entry name" value="THIOLASE_2"/>
    <property type="match status" value="1"/>
</dbReference>
<comment type="similarity">
    <text evidence="1 6">Belongs to the thiolase-like superfamily. Thiolase family.</text>
</comment>
<evidence type="ECO:0000256" key="1">
    <source>
        <dbReference type="ARBA" id="ARBA00010982"/>
    </source>
</evidence>
<feature type="domain" description="Thiolase N-terminal" evidence="7">
    <location>
        <begin position="6"/>
        <end position="260"/>
    </location>
</feature>
<keyword evidence="4 6" id="KW-0012">Acyltransferase</keyword>
<keyword evidence="3 6" id="KW-0808">Transferase</keyword>
<evidence type="ECO:0000256" key="4">
    <source>
        <dbReference type="ARBA" id="ARBA00023315"/>
    </source>
</evidence>
<gene>
    <name evidence="9" type="ORF">GCM10022383_11410</name>
</gene>
<dbReference type="EC" id="2.3.1.9" evidence="2"/>
<dbReference type="PANTHER" id="PTHR18919">
    <property type="entry name" value="ACETYL-COA C-ACYLTRANSFERASE"/>
    <property type="match status" value="1"/>
</dbReference>
<organism evidence="9 10">
    <name type="scientific">Microbacterium soli</name>
    <dbReference type="NCBI Taxonomy" id="446075"/>
    <lineage>
        <taxon>Bacteria</taxon>
        <taxon>Bacillati</taxon>
        <taxon>Actinomycetota</taxon>
        <taxon>Actinomycetes</taxon>
        <taxon>Micrococcales</taxon>
        <taxon>Microbacteriaceae</taxon>
        <taxon>Microbacterium</taxon>
    </lineage>
</organism>
<dbReference type="EMBL" id="BAABCP010000001">
    <property type="protein sequence ID" value="GAA3934703.1"/>
    <property type="molecule type" value="Genomic_DNA"/>
</dbReference>
<reference evidence="10" key="1">
    <citation type="journal article" date="2019" name="Int. J. Syst. Evol. Microbiol.">
        <title>The Global Catalogue of Microorganisms (GCM) 10K type strain sequencing project: providing services to taxonomists for standard genome sequencing and annotation.</title>
        <authorList>
            <consortium name="The Broad Institute Genomics Platform"/>
            <consortium name="The Broad Institute Genome Sequencing Center for Infectious Disease"/>
            <person name="Wu L."/>
            <person name="Ma J."/>
        </authorList>
    </citation>
    <scope>NUCLEOTIDE SEQUENCE [LARGE SCALE GENOMIC DNA]</scope>
    <source>
        <strain evidence="10">JCM 17024</strain>
    </source>
</reference>
<accession>A0ABP7N3V0</accession>
<sequence>MSASFVYDAVRTPFGRLGRSLSGIRPDDLAAGVITGLIERHPELDTARIDEVLLGDANQAGEDNRNVARMAALLAGLPVSVAGATVNRLCGSGMEAAIQASRAIETGDARLQIAGGVESMSRAPWVMLKPSRAFPAGHETMHSTTLGWRMTNPRMPDQWTVSLGETAEILADRFSISREEQDRFALASHRRAAEAWDRGVFAEETVAVPGVALERDEGIRADTSLEALAGLAPAFREAGTVTAGNSSPLSDGAAALLIGAEGALPDEPLARIAGRGVAANEPHLFGIAPVEAANRALARAGRTWQDVDVLELNEAFAAQSIACLRSWPELDPAAVNIHGGAIAIGHPLGASGARVLGHVAHELRRRGGGVGVAAICIGVGQALAVVLER</sequence>
<dbReference type="InterPro" id="IPR020610">
    <property type="entry name" value="Thiolase_AS"/>
</dbReference>
<feature type="domain" description="Thiolase C-terminal" evidence="8">
    <location>
        <begin position="267"/>
        <end position="389"/>
    </location>
</feature>
<evidence type="ECO:0000313" key="9">
    <source>
        <dbReference type="EMBL" id="GAA3934703.1"/>
    </source>
</evidence>
<evidence type="ECO:0000256" key="3">
    <source>
        <dbReference type="ARBA" id="ARBA00022679"/>
    </source>
</evidence>
<dbReference type="Proteomes" id="UP001501591">
    <property type="component" value="Unassembled WGS sequence"/>
</dbReference>
<comment type="caution">
    <text evidence="9">The sequence shown here is derived from an EMBL/GenBank/DDBJ whole genome shotgun (WGS) entry which is preliminary data.</text>
</comment>